<reference evidence="1" key="1">
    <citation type="journal article" date="2014" name="Front. Microbiol.">
        <title>High frequency of phylogenetically diverse reductive dehalogenase-homologous genes in deep subseafloor sedimentary metagenomes.</title>
        <authorList>
            <person name="Kawai M."/>
            <person name="Futagami T."/>
            <person name="Toyoda A."/>
            <person name="Takaki Y."/>
            <person name="Nishi S."/>
            <person name="Hori S."/>
            <person name="Arai W."/>
            <person name="Tsubouchi T."/>
            <person name="Morono Y."/>
            <person name="Uchiyama I."/>
            <person name="Ito T."/>
            <person name="Fujiyama A."/>
            <person name="Inagaki F."/>
            <person name="Takami H."/>
        </authorList>
    </citation>
    <scope>NUCLEOTIDE SEQUENCE</scope>
    <source>
        <strain evidence="1">Expedition CK06-06</strain>
    </source>
</reference>
<dbReference type="EMBL" id="BARW01010918">
    <property type="protein sequence ID" value="GAI82064.1"/>
    <property type="molecule type" value="Genomic_DNA"/>
</dbReference>
<proteinExistence type="predicted"/>
<gene>
    <name evidence="1" type="ORF">S12H4_21278</name>
</gene>
<sequence>MLTKLKKKVEKTLAIEAKIALKIGFTPNRVSILGIFFAFLS</sequence>
<evidence type="ECO:0000313" key="1">
    <source>
        <dbReference type="EMBL" id="GAI82064.1"/>
    </source>
</evidence>
<feature type="non-terminal residue" evidence="1">
    <location>
        <position position="41"/>
    </location>
</feature>
<organism evidence="1">
    <name type="scientific">marine sediment metagenome</name>
    <dbReference type="NCBI Taxonomy" id="412755"/>
    <lineage>
        <taxon>unclassified sequences</taxon>
        <taxon>metagenomes</taxon>
        <taxon>ecological metagenomes</taxon>
    </lineage>
</organism>
<name>X1TPW2_9ZZZZ</name>
<comment type="caution">
    <text evidence="1">The sequence shown here is derived from an EMBL/GenBank/DDBJ whole genome shotgun (WGS) entry which is preliminary data.</text>
</comment>
<dbReference type="AlphaFoldDB" id="X1TPW2"/>
<accession>X1TPW2</accession>
<protein>
    <submittedName>
        <fullName evidence="1">Uncharacterized protein</fullName>
    </submittedName>
</protein>